<dbReference type="AlphaFoldDB" id="A0A4V2PBV3"/>
<dbReference type="RefSeq" id="WP_132690556.1">
    <property type="nucleotide sequence ID" value="NZ_SMFT01000002.1"/>
</dbReference>
<dbReference type="Pfam" id="PF06891">
    <property type="entry name" value="P2_Phage_GpR"/>
    <property type="match status" value="1"/>
</dbReference>
<protein>
    <submittedName>
        <fullName evidence="1">Tail completion protein R (GpR)</fullName>
    </submittedName>
</protein>
<evidence type="ECO:0000313" key="1">
    <source>
        <dbReference type="EMBL" id="TCJ98825.1"/>
    </source>
</evidence>
<proteinExistence type="predicted"/>
<dbReference type="EMBL" id="SMFT01000002">
    <property type="protein sequence ID" value="TCJ98825.1"/>
    <property type="molecule type" value="Genomic_DNA"/>
</dbReference>
<organism evidence="1 2">
    <name type="scientific">Volucribacter psittacicida</name>
    <dbReference type="NCBI Taxonomy" id="203482"/>
    <lineage>
        <taxon>Bacteria</taxon>
        <taxon>Pseudomonadati</taxon>
        <taxon>Pseudomonadota</taxon>
        <taxon>Gammaproteobacteria</taxon>
        <taxon>Pasteurellales</taxon>
        <taxon>Pasteurellaceae</taxon>
        <taxon>Volucribacter</taxon>
    </lineage>
</organism>
<evidence type="ECO:0000313" key="2">
    <source>
        <dbReference type="Proteomes" id="UP000294702"/>
    </source>
</evidence>
<accession>A0A4V2PBV3</accession>
<comment type="caution">
    <text evidence="1">The sequence shown here is derived from an EMBL/GenBank/DDBJ whole genome shotgun (WGS) entry which is preliminary data.</text>
</comment>
<dbReference type="Proteomes" id="UP000294702">
    <property type="component" value="Unassembled WGS sequence"/>
</dbReference>
<name>A0A4V2PBV3_9PAST</name>
<dbReference type="InterPro" id="IPR009678">
    <property type="entry name" value="Phage_tail_completion_R"/>
</dbReference>
<gene>
    <name evidence="1" type="ORF">EV694_1252</name>
</gene>
<reference evidence="1 2" key="1">
    <citation type="submission" date="2019-03" db="EMBL/GenBank/DDBJ databases">
        <title>Genomic Encyclopedia of Type Strains, Phase IV (KMG-IV): sequencing the most valuable type-strain genomes for metagenomic binning, comparative biology and taxonomic classification.</title>
        <authorList>
            <person name="Goeker M."/>
        </authorList>
    </citation>
    <scope>NUCLEOTIDE SEQUENCE [LARGE SCALE GENOMIC DNA]</scope>
    <source>
        <strain evidence="1 2">DSM 15534</strain>
    </source>
</reference>
<sequence length="157" mass="18556">MANLENAMKYQQLTQHILTKLPIRYRNHFYSWIENGSLLNQGKNVTEQGVEIAHIKYDAVLFFDEFPYREISASYLMAIIQLWLNDNDEMRDILDEYEIKFELDIVDEKIADLTFTIEFLEKLTALEDVQGNLSINNKPYRLSEIEIYIANDFSMTD</sequence>
<keyword evidence="2" id="KW-1185">Reference proteome</keyword>
<dbReference type="OrthoDB" id="5677710at2"/>